<gene>
    <name evidence="2" type="ORF">VLK81_01680</name>
</gene>
<accession>A0AAW9MXI3</accession>
<name>A0AAW9MXI3_9FIRM</name>
<dbReference type="InterPro" id="IPR021778">
    <property type="entry name" value="Se/S_carrier-like"/>
</dbReference>
<feature type="domain" description="Putative Se/S carrier protein-like" evidence="1">
    <location>
        <begin position="5"/>
        <end position="72"/>
    </location>
</feature>
<organism evidence="2 3">
    <name type="scientific">Citroniella saccharovorans</name>
    <dbReference type="NCBI Taxonomy" id="2053367"/>
    <lineage>
        <taxon>Bacteria</taxon>
        <taxon>Bacillati</taxon>
        <taxon>Bacillota</taxon>
        <taxon>Tissierellia</taxon>
        <taxon>Tissierellales</taxon>
        <taxon>Peptoniphilaceae</taxon>
        <taxon>Citroniella</taxon>
    </lineage>
</organism>
<comment type="caution">
    <text evidence="2">The sequence shown here is derived from an EMBL/GenBank/DDBJ whole genome shotgun (WGS) entry which is preliminary data.</text>
</comment>
<proteinExistence type="predicted"/>
<evidence type="ECO:0000313" key="2">
    <source>
        <dbReference type="EMBL" id="MEB3428742.1"/>
    </source>
</evidence>
<dbReference type="EMBL" id="JAYKOT010000001">
    <property type="protein sequence ID" value="MEB3428742.1"/>
    <property type="molecule type" value="Genomic_DNA"/>
</dbReference>
<dbReference type="RefSeq" id="WP_324618773.1">
    <property type="nucleotide sequence ID" value="NZ_JAYKOT010000001.1"/>
</dbReference>
<keyword evidence="3" id="KW-1185">Reference proteome</keyword>
<dbReference type="AlphaFoldDB" id="A0AAW9MXI3"/>
<evidence type="ECO:0000259" key="1">
    <source>
        <dbReference type="Pfam" id="PF11823"/>
    </source>
</evidence>
<dbReference type="Proteomes" id="UP001357733">
    <property type="component" value="Unassembled WGS sequence"/>
</dbReference>
<reference evidence="2 3" key="1">
    <citation type="submission" date="2024-01" db="EMBL/GenBank/DDBJ databases">
        <title>Complete genome sequence of Citroniella saccharovorans strain M6.X9, isolated from human fecal sample.</title>
        <authorList>
            <person name="Cheng G."/>
            <person name="Westerholm M."/>
            <person name="Schnurer A."/>
        </authorList>
    </citation>
    <scope>NUCLEOTIDE SEQUENCE [LARGE SCALE GENOMIC DNA]</scope>
    <source>
        <strain evidence="2 3">DSM 29873</strain>
    </source>
</reference>
<dbReference type="Pfam" id="PF11823">
    <property type="entry name" value="Se_S_carrier"/>
    <property type="match status" value="1"/>
</dbReference>
<evidence type="ECO:0000313" key="3">
    <source>
        <dbReference type="Proteomes" id="UP001357733"/>
    </source>
</evidence>
<protein>
    <submittedName>
        <fullName evidence="2">DUF3343 domain-containing protein</fullName>
    </submittedName>
</protein>
<sequence>MPKKNYIIFDNSSDATSFYEEIKKEGIKATLAPTPKEIEKCCGVTILFEDEKEIEKIKKLAEIKALKYKKIYTIVQDINPNRLKFS</sequence>